<evidence type="ECO:0000256" key="4">
    <source>
        <dbReference type="ARBA" id="ARBA00011967"/>
    </source>
</evidence>
<feature type="chain" id="PRO_5003216887" description="Dol-P-Glc:Glc(2)Man(9)GlcNAc(2)-PP-Dol alpha-1,2-glucosyltransferase" evidence="17">
    <location>
        <begin position="36"/>
        <end position="592"/>
    </location>
</feature>
<dbReference type="GO" id="GO:0006488">
    <property type="term" value="P:dolichol-linked oligosaccharide biosynthetic process"/>
    <property type="evidence" value="ECO:0007669"/>
    <property type="project" value="InterPro"/>
</dbReference>
<dbReference type="EMBL" id="FQ311439">
    <property type="protein sequence ID" value="CBQ69956.1"/>
    <property type="molecule type" value="Genomic_DNA"/>
</dbReference>
<dbReference type="OrthoDB" id="4769at2759"/>
<evidence type="ECO:0000256" key="10">
    <source>
        <dbReference type="ARBA" id="ARBA00022989"/>
    </source>
</evidence>
<dbReference type="eggNOG" id="KOG2642">
    <property type="taxonomic scope" value="Eukaryota"/>
</dbReference>
<dbReference type="HOGENOM" id="CLU_017053_1_0_1"/>
<proteinExistence type="inferred from homology"/>
<evidence type="ECO:0000256" key="5">
    <source>
        <dbReference type="ARBA" id="ARBA00018512"/>
    </source>
</evidence>
<keyword evidence="11 16" id="KW-0472">Membrane</keyword>
<dbReference type="AlphaFoldDB" id="E6ZRV2"/>
<keyword evidence="10 16" id="KW-1133">Transmembrane helix</keyword>
<comment type="function">
    <text evidence="13">Dol-P-Glc:Glc(2)Man(9)GlcNAc(2)-PP-Dol alpha-1,2-glucosyltransferase that operates in the biosynthetic pathway of dolichol-linked oligosaccharides, the glycan precursors employed in protein asparagine (N)-glycosylation. The assembly of dolichol-linked oligosaccharides begins on the cytosolic side of the endoplasmic reticulum membrane and finishes in its lumen. The sequential addition of sugars to dolichol pyrophosphate produces dolichol-linked oligosaccharides containing fourteen sugars, including two GlcNAcs, nine mannoses and three glucoses. Once assembled, the oligosaccharide is transferred from the lipid to nascent proteins by oligosaccharyltransferases. In the lumen of the endoplasmic reticulum, adds the third and last glucose residue from dolichyl phosphate glucose (Dol-P-Glc) onto the lipid-linked oligosaccharide intermediate Glc(2)Man(9)GlcNAc(2)-PP-Dol to produce Glc(3)Man(9)GlcNAc(2)-PP-Dol.</text>
</comment>
<accession>E6ZRV2</accession>
<sequence length="592" mass="65237">MPAPQRAPSPIPLAQHIPTLLFIALTALTATLVSRVQPSPYIDEIFHVPQAQRYCSALSGFPLSQVWRRARDVEYDAKLTTPLGLYAISVGLAKVLPGWECGDVAWLRSTNLVLLLTLPVLVARVIRQNEEQAQEVSSSGRKQTPKAPAKKVISRRDIEQLQAKAKLEQPLTPTTSHDDLPSIEPPSITAQPAPVAPPTATLPHAPKRKEATPYTMAVACTICFLPPLWFFGFLYYTDLASIWLVLATWTLYNDLNVHRTVRTGAMIALASVWAVLVRQTNIVWVGFCAAQATLNSIAKLYGQETRGLMAEVRAILVAAFGRKRRQFWRVVGMNVVPMVPMLVGCAWFIRWNGSIVLGDKTNHQAGLHFAQLGYFIAFASVFGAFPLLSSLQTASSTSILAPTRTAISTLTHAALGTPSSVTTLAATLLAFYAAVDRYTLEHAFLLADNRHYTFYLWRAFRRSYTLVSITIHPRYAAVPLYALAYTAWSAALACRGRGARVSGVLFWLACAATLVPTPLIEVRYFLMPYVVLRVMCVGKGGGRRWVWLGLELAVSAVVNAATVGLFVGRSFEWKADAVDRGRGEGRVMRFIW</sequence>
<keyword evidence="9" id="KW-0256">Endoplasmic reticulum</keyword>
<evidence type="ECO:0000256" key="2">
    <source>
        <dbReference type="ARBA" id="ARBA00004922"/>
    </source>
</evidence>
<dbReference type="VEuPathDB" id="FungiDB:sr16229"/>
<dbReference type="GO" id="GO:0005789">
    <property type="term" value="C:endoplasmic reticulum membrane"/>
    <property type="evidence" value="ECO:0007669"/>
    <property type="project" value="UniProtKB-SubCell"/>
</dbReference>
<dbReference type="Pfam" id="PF04922">
    <property type="entry name" value="DIE2_ALG10"/>
    <property type="match status" value="2"/>
</dbReference>
<dbReference type="GO" id="GO:0106073">
    <property type="term" value="F:dolichyl pyrophosphate Glc2Man9GlcNAc2 alpha-1,2-glucosyltransferase activity"/>
    <property type="evidence" value="ECO:0007669"/>
    <property type="project" value="UniProtKB-EC"/>
</dbReference>
<keyword evidence="17" id="KW-0732">Signal</keyword>
<evidence type="ECO:0000256" key="1">
    <source>
        <dbReference type="ARBA" id="ARBA00004477"/>
    </source>
</evidence>
<comment type="pathway">
    <text evidence="2">Protein modification; protein glycosylation.</text>
</comment>
<evidence type="ECO:0000256" key="3">
    <source>
        <dbReference type="ARBA" id="ARBA00010600"/>
    </source>
</evidence>
<feature type="transmembrane region" description="Helical" evidence="16">
    <location>
        <begin position="505"/>
        <end position="526"/>
    </location>
</feature>
<feature type="compositionally biased region" description="Low complexity" evidence="15">
    <location>
        <begin position="189"/>
        <end position="204"/>
    </location>
</feature>
<evidence type="ECO:0000256" key="6">
    <source>
        <dbReference type="ARBA" id="ARBA00022676"/>
    </source>
</evidence>
<feature type="transmembrane region" description="Helical" evidence="16">
    <location>
        <begin position="259"/>
        <end position="276"/>
    </location>
</feature>
<protein>
    <recommendedName>
        <fullName evidence="5">Dol-P-Glc:Glc(2)Man(9)GlcNAc(2)-PP-Dol alpha-1,2-glucosyltransferase</fullName>
        <ecNumber evidence="4">2.4.1.256</ecNumber>
    </recommendedName>
    <alternativeName>
        <fullName evidence="12">Asparagine-linked glycosylation protein 10</fullName>
    </alternativeName>
</protein>
<comment type="catalytic activity">
    <reaction evidence="14">
        <text>an alpha-D-Glc-(1-&gt;3)-alpha-D-Glc-(1-&gt;3)-alpha-D-Man-(1-&gt;2)-alpha-D-Man-(1-&gt;2)-alpha-D-Man-(1-&gt;3)-[alpha-D-Man-(1-&gt;2)-alpha-D-Man-(1-&gt;3)-[alpha-D-Man-(1-&gt;2)-alpha-D-Man-(1-&gt;6)]-alpha-D-Man-(1-&gt;6)]-beta-D-Man-(1-&gt;4)-beta-D-GlcNAc-(1-&gt;4)-alpha-D-GlcNAc-diphospho-di-trans,poly-cis-dolichol + a di-trans,poly-cis-dolichyl beta-D-glucosyl phosphate = a alpha-D-Glc-(1-&gt;2)-alpha-D-Glc-(1-&gt;3)-alpha-D-Glc-(1-&gt;3)-alpha-D-Man-(1-&gt;2)-alpha-D-Man-(1-&gt;2)-alpha-D-Man-(1-&gt;3)-[alpha-D-Man-(1-&gt;2)-alpha-D-Man-(1-&gt;3)-[alpha-D-Man-(1-&gt;2)-alpha-D-Man-(1-&gt;6)]-alpha-D-Man-(1-&gt;6)]-beta-D-Man-(1-&gt;4)-beta-D-GlcNAc-(1-&gt;4)-alpha-D-GlcNAc-diphospho-di-trans,poly-cis-dolichol + a di-trans,poly-cis-dolichyl phosphate + H(+)</text>
        <dbReference type="Rhea" id="RHEA:29543"/>
        <dbReference type="Rhea" id="RHEA-COMP:19498"/>
        <dbReference type="Rhea" id="RHEA-COMP:19502"/>
        <dbReference type="Rhea" id="RHEA-COMP:19512"/>
        <dbReference type="Rhea" id="RHEA-COMP:19522"/>
        <dbReference type="ChEBI" id="CHEBI:15378"/>
        <dbReference type="ChEBI" id="CHEBI:57525"/>
        <dbReference type="ChEBI" id="CHEBI:57683"/>
        <dbReference type="ChEBI" id="CHEBI:132522"/>
        <dbReference type="ChEBI" id="CHEBI:132523"/>
        <dbReference type="EC" id="2.4.1.256"/>
    </reaction>
    <physiologicalReaction direction="left-to-right" evidence="14">
        <dbReference type="Rhea" id="RHEA:29544"/>
    </physiologicalReaction>
</comment>
<keyword evidence="8 16" id="KW-0812">Transmembrane</keyword>
<feature type="transmembrane region" description="Helical" evidence="16">
    <location>
        <begin position="369"/>
        <end position="388"/>
    </location>
</feature>
<feature type="region of interest" description="Disordered" evidence="15">
    <location>
        <begin position="132"/>
        <end position="206"/>
    </location>
</feature>
<evidence type="ECO:0000256" key="12">
    <source>
        <dbReference type="ARBA" id="ARBA00032069"/>
    </source>
</evidence>
<dbReference type="Proteomes" id="UP000008867">
    <property type="component" value="Chromosome 18"/>
</dbReference>
<dbReference type="PANTHER" id="PTHR12989:SF10">
    <property type="entry name" value="DOL-P-GLC:GLC(2)MAN(9)GLCNAC(2)-PP-DOL ALPHA-1,2-GLUCOSYLTRANSFERASE-RELATED"/>
    <property type="match status" value="1"/>
</dbReference>
<dbReference type="EC" id="2.4.1.256" evidence="4"/>
<evidence type="ECO:0000256" key="14">
    <source>
        <dbReference type="ARBA" id="ARBA00048064"/>
    </source>
</evidence>
<evidence type="ECO:0000256" key="13">
    <source>
        <dbReference type="ARBA" id="ARBA00044727"/>
    </source>
</evidence>
<dbReference type="PANTHER" id="PTHR12989">
    <property type="entry name" value="ALPHA-1,2-GLUCOSYLTRANSFERASE ALG10"/>
    <property type="match status" value="1"/>
</dbReference>
<keyword evidence="6" id="KW-0328">Glycosyltransferase</keyword>
<feature type="transmembrane region" description="Helical" evidence="16">
    <location>
        <begin position="475"/>
        <end position="493"/>
    </location>
</feature>
<keyword evidence="7 18" id="KW-0808">Transferase</keyword>
<feature type="transmembrane region" description="Helical" evidence="16">
    <location>
        <begin position="546"/>
        <end position="567"/>
    </location>
</feature>
<evidence type="ECO:0000256" key="15">
    <source>
        <dbReference type="SAM" id="MobiDB-lite"/>
    </source>
</evidence>
<evidence type="ECO:0000256" key="16">
    <source>
        <dbReference type="SAM" id="Phobius"/>
    </source>
</evidence>
<comment type="similarity">
    <text evidence="3">Belongs to the ALG10 glucosyltransferase family.</text>
</comment>
<feature type="transmembrane region" description="Helical" evidence="16">
    <location>
        <begin position="409"/>
        <end position="435"/>
    </location>
</feature>
<evidence type="ECO:0000256" key="17">
    <source>
        <dbReference type="SAM" id="SignalP"/>
    </source>
</evidence>
<feature type="signal peptide" evidence="17">
    <location>
        <begin position="1"/>
        <end position="35"/>
    </location>
</feature>
<evidence type="ECO:0000256" key="7">
    <source>
        <dbReference type="ARBA" id="ARBA00022679"/>
    </source>
</evidence>
<evidence type="ECO:0000256" key="8">
    <source>
        <dbReference type="ARBA" id="ARBA00022692"/>
    </source>
</evidence>
<gene>
    <name evidence="18" type="ORF">sr16229</name>
</gene>
<evidence type="ECO:0000313" key="18">
    <source>
        <dbReference type="EMBL" id="CBQ69956.1"/>
    </source>
</evidence>
<name>E6ZRV2_SPORE</name>
<reference evidence="18 19" key="1">
    <citation type="journal article" date="2010" name="Science">
        <title>Pathogenicity determinants in smut fungi revealed by genome comparison.</title>
        <authorList>
            <person name="Schirawski J."/>
            <person name="Mannhaupt G."/>
            <person name="Muench K."/>
            <person name="Brefort T."/>
            <person name="Schipper K."/>
            <person name="Doehlemann G."/>
            <person name="Di Stasio M."/>
            <person name="Roessel N."/>
            <person name="Mendoza-Mendoza A."/>
            <person name="Pester D."/>
            <person name="Mueller O."/>
            <person name="Winterberg B."/>
            <person name="Meyer E."/>
            <person name="Ghareeb H."/>
            <person name="Wollenberg T."/>
            <person name="Muensterkoetter M."/>
            <person name="Wong P."/>
            <person name="Walter M."/>
            <person name="Stukenbrock E."/>
            <person name="Gueldener U."/>
            <person name="Kahmann R."/>
        </authorList>
    </citation>
    <scope>NUCLEOTIDE SEQUENCE [LARGE SCALE GENOMIC DNA]</scope>
    <source>
        <strain evidence="19">SRZ2</strain>
    </source>
</reference>
<dbReference type="PIRSF" id="PIRSF028810">
    <property type="entry name" value="Alpha1_2_glucosyltferase_Alg10"/>
    <property type="match status" value="1"/>
</dbReference>
<organism evidence="18 19">
    <name type="scientific">Sporisorium reilianum (strain SRZ2)</name>
    <name type="common">Maize head smut fungus</name>
    <dbReference type="NCBI Taxonomy" id="999809"/>
    <lineage>
        <taxon>Eukaryota</taxon>
        <taxon>Fungi</taxon>
        <taxon>Dikarya</taxon>
        <taxon>Basidiomycota</taxon>
        <taxon>Ustilaginomycotina</taxon>
        <taxon>Ustilaginomycetes</taxon>
        <taxon>Ustilaginales</taxon>
        <taxon>Ustilaginaceae</taxon>
        <taxon>Sporisorium</taxon>
    </lineage>
</organism>
<evidence type="ECO:0000256" key="11">
    <source>
        <dbReference type="ARBA" id="ARBA00023136"/>
    </source>
</evidence>
<dbReference type="InterPro" id="IPR016900">
    <property type="entry name" value="Alg10"/>
</dbReference>
<keyword evidence="19" id="KW-1185">Reference proteome</keyword>
<evidence type="ECO:0000313" key="19">
    <source>
        <dbReference type="Proteomes" id="UP000008867"/>
    </source>
</evidence>
<comment type="subcellular location">
    <subcellularLocation>
        <location evidence="1">Endoplasmic reticulum membrane</location>
        <topology evidence="1">Multi-pass membrane protein</topology>
    </subcellularLocation>
</comment>
<evidence type="ECO:0000256" key="9">
    <source>
        <dbReference type="ARBA" id="ARBA00022824"/>
    </source>
</evidence>
<feature type="transmembrane region" description="Helical" evidence="16">
    <location>
        <begin position="330"/>
        <end position="349"/>
    </location>
</feature>